<keyword evidence="16" id="KW-1185">Reference proteome</keyword>
<keyword evidence="11" id="KW-0482">Metalloprotease</keyword>
<dbReference type="Proteomes" id="UP001054820">
    <property type="component" value="Chromosome"/>
</dbReference>
<accession>A0ABN6CXN5</accession>
<evidence type="ECO:0000256" key="13">
    <source>
        <dbReference type="SAM" id="Phobius"/>
    </source>
</evidence>
<keyword evidence="12 13" id="KW-0472">Membrane</keyword>
<keyword evidence="10 13" id="KW-1133">Transmembrane helix</keyword>
<keyword evidence="7" id="KW-0479">Metal-binding</keyword>
<feature type="transmembrane region" description="Helical" evidence="13">
    <location>
        <begin position="132"/>
        <end position="153"/>
    </location>
</feature>
<keyword evidence="4" id="KW-1003">Cell membrane</keyword>
<organism evidence="15 16">
    <name type="scientific">Thiomicrorhabdus immobilis</name>
    <dbReference type="NCBI Taxonomy" id="2791037"/>
    <lineage>
        <taxon>Bacteria</taxon>
        <taxon>Pseudomonadati</taxon>
        <taxon>Pseudomonadota</taxon>
        <taxon>Gammaproteobacteria</taxon>
        <taxon>Thiotrichales</taxon>
        <taxon>Piscirickettsiaceae</taxon>
        <taxon>Thiomicrorhabdus</taxon>
    </lineage>
</organism>
<name>A0ABN6CXN5_9GAMM</name>
<evidence type="ECO:0000256" key="10">
    <source>
        <dbReference type="ARBA" id="ARBA00022989"/>
    </source>
</evidence>
<evidence type="ECO:0000313" key="15">
    <source>
        <dbReference type="EMBL" id="BCN93384.1"/>
    </source>
</evidence>
<proteinExistence type="inferred from homology"/>
<feature type="domain" description="Peptidase M50" evidence="14">
    <location>
        <begin position="140"/>
        <end position="180"/>
    </location>
</feature>
<evidence type="ECO:0000256" key="4">
    <source>
        <dbReference type="ARBA" id="ARBA00022475"/>
    </source>
</evidence>
<evidence type="ECO:0000256" key="6">
    <source>
        <dbReference type="ARBA" id="ARBA00022692"/>
    </source>
</evidence>
<dbReference type="PANTHER" id="PTHR35864:SF1">
    <property type="entry name" value="ZINC METALLOPROTEASE YWHC-RELATED"/>
    <property type="match status" value="1"/>
</dbReference>
<dbReference type="CDD" id="cd06158">
    <property type="entry name" value="S2P-M50_like_1"/>
    <property type="match status" value="1"/>
</dbReference>
<evidence type="ECO:0000256" key="9">
    <source>
        <dbReference type="ARBA" id="ARBA00022833"/>
    </source>
</evidence>
<comment type="cofactor">
    <cofactor evidence="1">
        <name>Zn(2+)</name>
        <dbReference type="ChEBI" id="CHEBI:29105"/>
    </cofactor>
</comment>
<protein>
    <submittedName>
        <fullName evidence="15">Peptidase M50</fullName>
    </submittedName>
</protein>
<evidence type="ECO:0000256" key="1">
    <source>
        <dbReference type="ARBA" id="ARBA00001947"/>
    </source>
</evidence>
<evidence type="ECO:0000256" key="2">
    <source>
        <dbReference type="ARBA" id="ARBA00004651"/>
    </source>
</evidence>
<feature type="transmembrane region" description="Helical" evidence="13">
    <location>
        <begin position="54"/>
        <end position="76"/>
    </location>
</feature>
<dbReference type="PANTHER" id="PTHR35864">
    <property type="entry name" value="ZINC METALLOPROTEASE MJ0611-RELATED"/>
    <property type="match status" value="1"/>
</dbReference>
<evidence type="ECO:0000256" key="3">
    <source>
        <dbReference type="ARBA" id="ARBA00007931"/>
    </source>
</evidence>
<comment type="similarity">
    <text evidence="3">Belongs to the peptidase M50B family.</text>
</comment>
<keyword evidence="6 13" id="KW-0812">Transmembrane</keyword>
<sequence>MNELTIMQKIAVWALPVIFAITLHEVAHGWAASKLGDQTAKMLGRLTLNPIKHIDPIGTIVVPLLLLYFGGFIFGWAKAVPVDARNFKNPRGDMAWVAIAGPTANLIMAFIWALIAKIGLILQTSNPDIGLFLIYSGFAGVSINLILLVLNLIPIPPLDGSRVLSAFLPKKQAWQFNQIAPYGFFIILGLMLLGILMPMLMGPYTIFKDIIFNLVGLQ</sequence>
<feature type="transmembrane region" description="Helical" evidence="13">
    <location>
        <begin position="179"/>
        <end position="200"/>
    </location>
</feature>
<evidence type="ECO:0000256" key="11">
    <source>
        <dbReference type="ARBA" id="ARBA00023049"/>
    </source>
</evidence>
<evidence type="ECO:0000256" key="5">
    <source>
        <dbReference type="ARBA" id="ARBA00022670"/>
    </source>
</evidence>
<evidence type="ECO:0000259" key="14">
    <source>
        <dbReference type="Pfam" id="PF02163"/>
    </source>
</evidence>
<comment type="subcellular location">
    <subcellularLocation>
        <location evidence="2">Cell membrane</location>
        <topology evidence="2">Multi-pass membrane protein</topology>
    </subcellularLocation>
</comment>
<reference evidence="15" key="1">
    <citation type="journal article" date="2022" name="Arch. Microbiol.">
        <title>Thiomicrorhabdus immobilis sp. nov., a mesophilic sulfur-oxidizing bacterium isolated from sediment of a brackish lake in northern Japan.</title>
        <authorList>
            <person name="Kojima H."/>
            <person name="Mochizuki J."/>
            <person name="Kanda M."/>
            <person name="Watanabe T."/>
            <person name="Fukui M."/>
        </authorList>
    </citation>
    <scope>NUCLEOTIDE SEQUENCE</scope>
    <source>
        <strain evidence="15">Am19</strain>
    </source>
</reference>
<dbReference type="EMBL" id="AP024202">
    <property type="protein sequence ID" value="BCN93384.1"/>
    <property type="molecule type" value="Genomic_DNA"/>
</dbReference>
<keyword evidence="9" id="KW-0862">Zinc</keyword>
<keyword evidence="8" id="KW-0378">Hydrolase</keyword>
<feature type="transmembrane region" description="Helical" evidence="13">
    <location>
        <begin position="12"/>
        <end position="33"/>
    </location>
</feature>
<evidence type="ECO:0000256" key="7">
    <source>
        <dbReference type="ARBA" id="ARBA00022723"/>
    </source>
</evidence>
<dbReference type="InterPro" id="IPR008915">
    <property type="entry name" value="Peptidase_M50"/>
</dbReference>
<dbReference type="RefSeq" id="WP_237260465.1">
    <property type="nucleotide sequence ID" value="NZ_AP024202.1"/>
</dbReference>
<keyword evidence="5" id="KW-0645">Protease</keyword>
<dbReference type="InterPro" id="IPR044537">
    <property type="entry name" value="Rip2-like"/>
</dbReference>
<evidence type="ECO:0000313" key="16">
    <source>
        <dbReference type="Proteomes" id="UP001054820"/>
    </source>
</evidence>
<evidence type="ECO:0000256" key="8">
    <source>
        <dbReference type="ARBA" id="ARBA00022801"/>
    </source>
</evidence>
<evidence type="ECO:0000256" key="12">
    <source>
        <dbReference type="ARBA" id="ARBA00023136"/>
    </source>
</evidence>
<gene>
    <name evidence="15" type="ORF">THMIRHAM_11690</name>
</gene>
<dbReference type="InterPro" id="IPR052348">
    <property type="entry name" value="Metallopeptidase_M50B"/>
</dbReference>
<dbReference type="Pfam" id="PF02163">
    <property type="entry name" value="Peptidase_M50"/>
    <property type="match status" value="1"/>
</dbReference>
<feature type="transmembrane region" description="Helical" evidence="13">
    <location>
        <begin position="96"/>
        <end position="120"/>
    </location>
</feature>